<reference evidence="2" key="2">
    <citation type="submission" date="2013-04" db="UniProtKB">
        <authorList>
            <consortium name="EnsemblPlants"/>
        </authorList>
    </citation>
    <scope>IDENTIFICATION</scope>
</reference>
<dbReference type="OMA" id="HERHAVD"/>
<proteinExistence type="predicted"/>
<sequence length="517" mass="56607">MQGKAHKFIKNMYTSHMQAVSRKLSQVKRTARCKQPLCASRAGSNGQTNSDRLGGLLVVGDLLRNHLERLALGLRDEQRHDRPEEVGAGEHEERVLDADALGVPGLGLLLVLRRVEEPESADDGAGLPGGGGDAVARRPQPRGVYLRRHDEGGAVGPEVGEEEGEAVHDDEAGVVAGRRPVVVRDGEAEHERRHHGEAHDLDPEPPHDLDEGDGEPVPRDGAAQRDERLRAGDAVELLERVHGLRRRDPPDLAEDVLLEQVLAVEGDVEQEPRAGGRQEVQPVAPQELPREEPPLLAADGYLVDAAHALLDLGVEHLGHVGRRLLRVAGDERRVPRRLGHLHPPVVGERSRDGAEHEDEPPYVVGLRDERRGVVLGVGRRGVRAPEASRDGERDDGAEEDPEPLHGEHRGDECPARPLVRVLRHDGGAERVVAADAEAEPEAEEAERRHHALGRVPERQPRRDRAHDHQDQREAIDALPAQLVAEPPKEQLPGERAAERHAGHGGRHVWRERAGGVP</sequence>
<feature type="compositionally biased region" description="Basic and acidic residues" evidence="1">
    <location>
        <begin position="508"/>
        <end position="517"/>
    </location>
</feature>
<keyword evidence="3" id="KW-1185">Reference proteome</keyword>
<feature type="region of interest" description="Disordered" evidence="1">
    <location>
        <begin position="377"/>
        <end position="421"/>
    </location>
</feature>
<dbReference type="eggNOG" id="ENOG502SYHU">
    <property type="taxonomic scope" value="Eukaryota"/>
</dbReference>
<dbReference type="AlphaFoldDB" id="J3LK22"/>
<feature type="region of interest" description="Disordered" evidence="1">
    <location>
        <begin position="119"/>
        <end position="253"/>
    </location>
</feature>
<feature type="region of interest" description="Disordered" evidence="1">
    <location>
        <begin position="267"/>
        <end position="286"/>
    </location>
</feature>
<organism evidence="2">
    <name type="scientific">Oryza brachyantha</name>
    <name type="common">malo sina</name>
    <dbReference type="NCBI Taxonomy" id="4533"/>
    <lineage>
        <taxon>Eukaryota</taxon>
        <taxon>Viridiplantae</taxon>
        <taxon>Streptophyta</taxon>
        <taxon>Embryophyta</taxon>
        <taxon>Tracheophyta</taxon>
        <taxon>Spermatophyta</taxon>
        <taxon>Magnoliopsida</taxon>
        <taxon>Liliopsida</taxon>
        <taxon>Poales</taxon>
        <taxon>Poaceae</taxon>
        <taxon>BOP clade</taxon>
        <taxon>Oryzoideae</taxon>
        <taxon>Oryzeae</taxon>
        <taxon>Oryzinae</taxon>
        <taxon>Oryza</taxon>
    </lineage>
</organism>
<evidence type="ECO:0000313" key="3">
    <source>
        <dbReference type="Proteomes" id="UP000006038"/>
    </source>
</evidence>
<feature type="region of interest" description="Disordered" evidence="1">
    <location>
        <begin position="433"/>
        <end position="517"/>
    </location>
</feature>
<dbReference type="EnsemblPlants" id="OB03G13980.1">
    <property type="protein sequence ID" value="OB03G13980.1"/>
    <property type="gene ID" value="OB03G13980"/>
</dbReference>
<dbReference type="Gramene" id="OB03G13980.1">
    <property type="protein sequence ID" value="OB03G13980.1"/>
    <property type="gene ID" value="OB03G13980"/>
</dbReference>
<dbReference type="HOGENOM" id="CLU_527217_0_0_1"/>
<feature type="region of interest" description="Disordered" evidence="1">
    <location>
        <begin position="336"/>
        <end position="363"/>
    </location>
</feature>
<feature type="compositionally biased region" description="Basic and acidic residues" evidence="1">
    <location>
        <begin position="216"/>
        <end position="250"/>
    </location>
</feature>
<feature type="compositionally biased region" description="Basic and acidic residues" evidence="1">
    <location>
        <begin position="455"/>
        <end position="475"/>
    </location>
</feature>
<evidence type="ECO:0000313" key="2">
    <source>
        <dbReference type="EnsemblPlants" id="OB03G13980.1"/>
    </source>
</evidence>
<dbReference type="Proteomes" id="UP000006038">
    <property type="component" value="Chromosome 3"/>
</dbReference>
<feature type="compositionally biased region" description="Basic and acidic residues" evidence="1">
    <location>
        <begin position="486"/>
        <end position="501"/>
    </location>
</feature>
<feature type="compositionally biased region" description="Basic and acidic residues" evidence="1">
    <location>
        <begin position="402"/>
        <end position="414"/>
    </location>
</feature>
<evidence type="ECO:0000256" key="1">
    <source>
        <dbReference type="SAM" id="MobiDB-lite"/>
    </source>
</evidence>
<accession>J3LK22</accession>
<protein>
    <submittedName>
        <fullName evidence="2">Uncharacterized protein</fullName>
    </submittedName>
</protein>
<feature type="compositionally biased region" description="Basic and acidic residues" evidence="1">
    <location>
        <begin position="197"/>
        <end position="209"/>
    </location>
</feature>
<reference evidence="2" key="1">
    <citation type="journal article" date="2013" name="Nat. Commun.">
        <title>Whole-genome sequencing of Oryza brachyantha reveals mechanisms underlying Oryza genome evolution.</title>
        <authorList>
            <person name="Chen J."/>
            <person name="Huang Q."/>
            <person name="Gao D."/>
            <person name="Wang J."/>
            <person name="Lang Y."/>
            <person name="Liu T."/>
            <person name="Li B."/>
            <person name="Bai Z."/>
            <person name="Luis Goicoechea J."/>
            <person name="Liang C."/>
            <person name="Chen C."/>
            <person name="Zhang W."/>
            <person name="Sun S."/>
            <person name="Liao Y."/>
            <person name="Zhang X."/>
            <person name="Yang L."/>
            <person name="Song C."/>
            <person name="Wang M."/>
            <person name="Shi J."/>
            <person name="Liu G."/>
            <person name="Liu J."/>
            <person name="Zhou H."/>
            <person name="Zhou W."/>
            <person name="Yu Q."/>
            <person name="An N."/>
            <person name="Chen Y."/>
            <person name="Cai Q."/>
            <person name="Wang B."/>
            <person name="Liu B."/>
            <person name="Min J."/>
            <person name="Huang Y."/>
            <person name="Wu H."/>
            <person name="Li Z."/>
            <person name="Zhang Y."/>
            <person name="Yin Y."/>
            <person name="Song W."/>
            <person name="Jiang J."/>
            <person name="Jackson S.A."/>
            <person name="Wing R.A."/>
            <person name="Wang J."/>
            <person name="Chen M."/>
        </authorList>
    </citation>
    <scope>NUCLEOTIDE SEQUENCE [LARGE SCALE GENOMIC DNA]</scope>
    <source>
        <strain evidence="2">cv. IRGC 101232</strain>
    </source>
</reference>
<name>J3LK22_ORYBR</name>
<feature type="compositionally biased region" description="Basic and acidic residues" evidence="1">
    <location>
        <begin position="182"/>
        <end position="191"/>
    </location>
</feature>